<accession>A0A1I6YYC1</accession>
<evidence type="ECO:0000256" key="2">
    <source>
        <dbReference type="SAM" id="Phobius"/>
    </source>
</evidence>
<keyword evidence="2" id="KW-1133">Transmembrane helix</keyword>
<keyword evidence="2" id="KW-0812">Transmembrane</keyword>
<evidence type="ECO:0000313" key="3">
    <source>
        <dbReference type="EMBL" id="SFT55414.1"/>
    </source>
</evidence>
<protein>
    <submittedName>
        <fullName evidence="3">Uncharacterized protein</fullName>
    </submittedName>
</protein>
<dbReference type="Proteomes" id="UP000199546">
    <property type="component" value="Unassembled WGS sequence"/>
</dbReference>
<organism evidence="3 4">
    <name type="scientific">Geodermatophilus amargosae</name>
    <dbReference type="NCBI Taxonomy" id="1296565"/>
    <lineage>
        <taxon>Bacteria</taxon>
        <taxon>Bacillati</taxon>
        <taxon>Actinomycetota</taxon>
        <taxon>Actinomycetes</taxon>
        <taxon>Geodermatophilales</taxon>
        <taxon>Geodermatophilaceae</taxon>
        <taxon>Geodermatophilus</taxon>
    </lineage>
</organism>
<feature type="region of interest" description="Disordered" evidence="1">
    <location>
        <begin position="127"/>
        <end position="146"/>
    </location>
</feature>
<reference evidence="4" key="1">
    <citation type="submission" date="2016-10" db="EMBL/GenBank/DDBJ databases">
        <authorList>
            <person name="Varghese N."/>
            <person name="Submissions S."/>
        </authorList>
    </citation>
    <scope>NUCLEOTIDE SEQUENCE [LARGE SCALE GENOMIC DNA]</scope>
    <source>
        <strain evidence="4">DSM 46136</strain>
    </source>
</reference>
<proteinExistence type="predicted"/>
<keyword evidence="2" id="KW-0472">Membrane</keyword>
<dbReference type="EMBL" id="FPBA01000004">
    <property type="protein sequence ID" value="SFT55414.1"/>
    <property type="molecule type" value="Genomic_DNA"/>
</dbReference>
<evidence type="ECO:0000256" key="1">
    <source>
        <dbReference type="SAM" id="MobiDB-lite"/>
    </source>
</evidence>
<feature type="transmembrane region" description="Helical" evidence="2">
    <location>
        <begin position="59"/>
        <end position="80"/>
    </location>
</feature>
<sequence length="146" mass="14796">MADAADTATAAVNKVKNLIALLAALTGKSESTDTATAASSANIAGAHAAVAAYRKTARWIVAALSAVALIIFGTLPFFNVTRLPDTALLSHALVWLGLFFVGLGVVLAVSAVASTMTPVRASLGELAAETQPRQGHPSAMPSAQGR</sequence>
<evidence type="ECO:0000313" key="4">
    <source>
        <dbReference type="Proteomes" id="UP000199546"/>
    </source>
</evidence>
<name>A0A1I6YYC1_9ACTN</name>
<gene>
    <name evidence="3" type="ORF">SAMN05660657_01479</name>
</gene>
<dbReference type="AlphaFoldDB" id="A0A1I6YYC1"/>
<feature type="transmembrane region" description="Helical" evidence="2">
    <location>
        <begin position="92"/>
        <end position="113"/>
    </location>
</feature>
<keyword evidence="4" id="KW-1185">Reference proteome</keyword>